<dbReference type="GO" id="GO:0005737">
    <property type="term" value="C:cytoplasm"/>
    <property type="evidence" value="ECO:0007669"/>
    <property type="project" value="UniProtKB-SubCell"/>
</dbReference>
<protein>
    <recommendedName>
        <fullName evidence="5">Snurportin-1</fullName>
    </recommendedName>
</protein>
<dbReference type="GO" id="GO:0003723">
    <property type="term" value="F:RNA binding"/>
    <property type="evidence" value="ECO:0007669"/>
    <property type="project" value="UniProtKB-KW"/>
</dbReference>
<evidence type="ECO:0000259" key="11">
    <source>
        <dbReference type="Pfam" id="PF21974"/>
    </source>
</evidence>
<dbReference type="AlphaFoldDB" id="A0AAX6E195"/>
<evidence type="ECO:0000256" key="8">
    <source>
        <dbReference type="ARBA" id="ARBA00022884"/>
    </source>
</evidence>
<evidence type="ECO:0000256" key="2">
    <source>
        <dbReference type="ARBA" id="ARBA00004123"/>
    </source>
</evidence>
<comment type="caution">
    <text evidence="12">The sequence shown here is derived from an EMBL/GenBank/DDBJ whole genome shotgun (WGS) entry which is preliminary data.</text>
</comment>
<evidence type="ECO:0000256" key="10">
    <source>
        <dbReference type="SAM" id="MobiDB-lite"/>
    </source>
</evidence>
<dbReference type="SUPFAM" id="SSF56091">
    <property type="entry name" value="DNA ligase/mRNA capping enzyme, catalytic domain"/>
    <property type="match status" value="1"/>
</dbReference>
<evidence type="ECO:0000256" key="9">
    <source>
        <dbReference type="ARBA" id="ARBA00023242"/>
    </source>
</evidence>
<dbReference type="PANTHER" id="PTHR13403">
    <property type="entry name" value="SNURPORTIN1 RNUT1 PROTEIN RNA, U TRANSPORTER 1"/>
    <property type="match status" value="1"/>
</dbReference>
<keyword evidence="8" id="KW-0694">RNA-binding</keyword>
<comment type="subcellular location">
    <subcellularLocation>
        <location evidence="3">Cytoplasm</location>
    </subcellularLocation>
    <subcellularLocation>
        <location evidence="2">Nucleus</location>
    </subcellularLocation>
</comment>
<evidence type="ECO:0000313" key="13">
    <source>
        <dbReference type="Proteomes" id="UP001140949"/>
    </source>
</evidence>
<accession>A0AAX6E195</accession>
<keyword evidence="13" id="KW-1185">Reference proteome</keyword>
<comment type="function">
    <text evidence="1">Functions as an U snRNP-specific nuclear import adapter. Involved in the trimethylguanosine (m3G)-cap-dependent nuclear import of U snRNPs. Binds specifically to the terminal m3G-cap U snRNAs.</text>
</comment>
<evidence type="ECO:0000256" key="4">
    <source>
        <dbReference type="ARBA" id="ARBA00007540"/>
    </source>
</evidence>
<dbReference type="GO" id="GO:0005634">
    <property type="term" value="C:nucleus"/>
    <property type="evidence" value="ECO:0007669"/>
    <property type="project" value="UniProtKB-SubCell"/>
</dbReference>
<evidence type="ECO:0000313" key="12">
    <source>
        <dbReference type="EMBL" id="KAJ6797834.1"/>
    </source>
</evidence>
<dbReference type="Gene3D" id="3.30.470.30">
    <property type="entry name" value="DNA ligase/mRNA capping enzyme"/>
    <property type="match status" value="2"/>
</dbReference>
<keyword evidence="9" id="KW-0539">Nucleus</keyword>
<reference evidence="12" key="1">
    <citation type="journal article" date="2023" name="GigaByte">
        <title>Genome assembly of the bearded iris, Iris pallida Lam.</title>
        <authorList>
            <person name="Bruccoleri R.E."/>
            <person name="Oakeley E.J."/>
            <person name="Faust A.M.E."/>
            <person name="Altorfer M."/>
            <person name="Dessus-Babus S."/>
            <person name="Burckhardt D."/>
            <person name="Oertli M."/>
            <person name="Naumann U."/>
            <person name="Petersen F."/>
            <person name="Wong J."/>
        </authorList>
    </citation>
    <scope>NUCLEOTIDE SEQUENCE</scope>
    <source>
        <strain evidence="12">GSM-AAB239-AS_SAM_17_03QT</strain>
    </source>
</reference>
<evidence type="ECO:0000256" key="5">
    <source>
        <dbReference type="ARBA" id="ARBA00016034"/>
    </source>
</evidence>
<name>A0AAX6E195_IRIPA</name>
<keyword evidence="6" id="KW-0813">Transport</keyword>
<dbReference type="InterPro" id="IPR017336">
    <property type="entry name" value="Snurportin-1"/>
</dbReference>
<keyword evidence="7" id="KW-0963">Cytoplasm</keyword>
<sequence>MAPQDLRRPFKRAAISDQQRRRDIALIRQFQHRSDSRNRARNLASSVVSLQPEPDPETLPGSESDKDPITKEMDVVEASRLKGSDARRWFARQLMLPEWMIDVPPNLDRDWYVFSFSILFALWSQEERCVWSISCVLYSGLHFSRGGDLQPDQTYYVIDMLCWRGYSLYDCNSEFRFFWLNSKLAETGAGNPPSAYHKYRFTVVPIYDCTGMGLHTAHTGAVPYVKDGLLFYNKHALYQTGNTPLALIWKDEHCSQYVIDTDSQGHVPAQQQVVLELQDDGKVTTSYELPVVLVA</sequence>
<proteinExistence type="inferred from homology"/>
<dbReference type="EMBL" id="JANAVB010040619">
    <property type="protein sequence ID" value="KAJ6797834.1"/>
    <property type="molecule type" value="Genomic_DNA"/>
</dbReference>
<dbReference type="GO" id="GO:0061015">
    <property type="term" value="P:snRNA import into nucleus"/>
    <property type="evidence" value="ECO:0007669"/>
    <property type="project" value="InterPro"/>
</dbReference>
<dbReference type="Pfam" id="PF21974">
    <property type="entry name" value="SPN1_m3Gcap_bd"/>
    <property type="match status" value="1"/>
</dbReference>
<organism evidence="12 13">
    <name type="scientific">Iris pallida</name>
    <name type="common">Sweet iris</name>
    <dbReference type="NCBI Taxonomy" id="29817"/>
    <lineage>
        <taxon>Eukaryota</taxon>
        <taxon>Viridiplantae</taxon>
        <taxon>Streptophyta</taxon>
        <taxon>Embryophyta</taxon>
        <taxon>Tracheophyta</taxon>
        <taxon>Spermatophyta</taxon>
        <taxon>Magnoliopsida</taxon>
        <taxon>Liliopsida</taxon>
        <taxon>Asparagales</taxon>
        <taxon>Iridaceae</taxon>
        <taxon>Iridoideae</taxon>
        <taxon>Irideae</taxon>
        <taxon>Iris</taxon>
    </lineage>
</organism>
<dbReference type="Proteomes" id="UP001140949">
    <property type="component" value="Unassembled WGS sequence"/>
</dbReference>
<dbReference type="InterPro" id="IPR047857">
    <property type="entry name" value="Snurportin1_C"/>
</dbReference>
<feature type="region of interest" description="Disordered" evidence="10">
    <location>
        <begin position="47"/>
        <end position="69"/>
    </location>
</feature>
<evidence type="ECO:0000256" key="3">
    <source>
        <dbReference type="ARBA" id="ARBA00004496"/>
    </source>
</evidence>
<evidence type="ECO:0000256" key="6">
    <source>
        <dbReference type="ARBA" id="ARBA00022448"/>
    </source>
</evidence>
<dbReference type="PANTHER" id="PTHR13403:SF6">
    <property type="entry name" value="SNURPORTIN-1"/>
    <property type="match status" value="1"/>
</dbReference>
<dbReference type="CDD" id="cd09232">
    <property type="entry name" value="Snurportin-1_C"/>
    <property type="match status" value="1"/>
</dbReference>
<comment type="similarity">
    <text evidence="4">Belongs to the snurportin family.</text>
</comment>
<evidence type="ECO:0000256" key="1">
    <source>
        <dbReference type="ARBA" id="ARBA00003975"/>
    </source>
</evidence>
<evidence type="ECO:0000256" key="7">
    <source>
        <dbReference type="ARBA" id="ARBA00022490"/>
    </source>
</evidence>
<gene>
    <name evidence="12" type="ORF">M6B38_214605</name>
</gene>
<feature type="domain" description="Snurportin-1 m3G cap-binding" evidence="11">
    <location>
        <begin position="152"/>
        <end position="246"/>
    </location>
</feature>
<reference evidence="12" key="2">
    <citation type="submission" date="2023-04" db="EMBL/GenBank/DDBJ databases">
        <authorList>
            <person name="Bruccoleri R.E."/>
            <person name="Oakeley E.J."/>
            <person name="Faust A.-M."/>
            <person name="Dessus-Babus S."/>
            <person name="Altorfer M."/>
            <person name="Burckhardt D."/>
            <person name="Oertli M."/>
            <person name="Naumann U."/>
            <person name="Petersen F."/>
            <person name="Wong J."/>
        </authorList>
    </citation>
    <scope>NUCLEOTIDE SEQUENCE</scope>
    <source>
        <strain evidence="12">GSM-AAB239-AS_SAM_17_03QT</strain>
        <tissue evidence="12">Leaf</tissue>
    </source>
</reference>